<dbReference type="Gene3D" id="2.40.70.10">
    <property type="entry name" value="Acid Proteases"/>
    <property type="match status" value="1"/>
</dbReference>
<dbReference type="Proteomes" id="UP001460270">
    <property type="component" value="Unassembled WGS sequence"/>
</dbReference>
<dbReference type="GO" id="GO:0006508">
    <property type="term" value="P:proteolysis"/>
    <property type="evidence" value="ECO:0007669"/>
    <property type="project" value="InterPro"/>
</dbReference>
<accession>A0AAW0N9H6</accession>
<dbReference type="PROSITE" id="PS50175">
    <property type="entry name" value="ASP_PROT_RETROV"/>
    <property type="match status" value="1"/>
</dbReference>
<evidence type="ECO:0000256" key="1">
    <source>
        <dbReference type="ARBA" id="ARBA00022801"/>
    </source>
</evidence>
<comment type="caution">
    <text evidence="4">The sequence shown here is derived from an EMBL/GenBank/DDBJ whole genome shotgun (WGS) entry which is preliminary data.</text>
</comment>
<dbReference type="GO" id="GO:0004190">
    <property type="term" value="F:aspartic-type endopeptidase activity"/>
    <property type="evidence" value="ECO:0007669"/>
    <property type="project" value="InterPro"/>
</dbReference>
<feature type="region of interest" description="Disordered" evidence="2">
    <location>
        <begin position="206"/>
        <end position="252"/>
    </location>
</feature>
<organism evidence="4 5">
    <name type="scientific">Mugilogobius chulae</name>
    <name type="common">yellowstripe goby</name>
    <dbReference type="NCBI Taxonomy" id="88201"/>
    <lineage>
        <taxon>Eukaryota</taxon>
        <taxon>Metazoa</taxon>
        <taxon>Chordata</taxon>
        <taxon>Craniata</taxon>
        <taxon>Vertebrata</taxon>
        <taxon>Euteleostomi</taxon>
        <taxon>Actinopterygii</taxon>
        <taxon>Neopterygii</taxon>
        <taxon>Teleostei</taxon>
        <taxon>Neoteleostei</taxon>
        <taxon>Acanthomorphata</taxon>
        <taxon>Gobiaria</taxon>
        <taxon>Gobiiformes</taxon>
        <taxon>Gobioidei</taxon>
        <taxon>Gobiidae</taxon>
        <taxon>Gobionellinae</taxon>
        <taxon>Mugilogobius</taxon>
    </lineage>
</organism>
<gene>
    <name evidence="4" type="ORF">WMY93_024362</name>
</gene>
<proteinExistence type="predicted"/>
<keyword evidence="1" id="KW-0378">Hydrolase</keyword>
<dbReference type="AlphaFoldDB" id="A0AAW0N9H6"/>
<dbReference type="SUPFAM" id="SSF50630">
    <property type="entry name" value="Acid proteases"/>
    <property type="match status" value="1"/>
</dbReference>
<protein>
    <recommendedName>
        <fullName evidence="3">Peptidase A2 domain-containing protein</fullName>
    </recommendedName>
</protein>
<sequence>MRAMAKFGPPEQFDFTKPAEWPIWRRRFDRYMVATKLDRDSGEVQVNTLLYALGREAEAIYDSFVYSDSENENDDEDEGEGRTVSKFVYSKVIRKFTEHFVPKRNVIHERACFYKRVQKPGESVEAFVRSLYELAQYCEFGGMKDEQIRDRIVIGISDSDVSQKLQLETELTLEKAIQIARQNEQIKQQNNSMRADCSLDAMKQGKRQYDKKSTQSNAHSQQRRSEDRYEQQSSGNCSRCKRQHGKGQPCPARNKRCRKCNKIGHFEVACFTKALKEVIVVPTEKDNDDQFFLGAIDKANVIEQDSSGEEWLVNLPVNGSTVEFKIDTGADITVMAQSEVNKLQHCPRLVAQRKSPYITSPGGGSVAKKMGLVRRVDSINTEKFDDVFGDIGLLKCDPVKIKLKDNAEPYSLTTPRRVPFPFCQKLKLN</sequence>
<feature type="domain" description="Peptidase A2" evidence="3">
    <location>
        <begin position="322"/>
        <end position="339"/>
    </location>
</feature>
<evidence type="ECO:0000256" key="2">
    <source>
        <dbReference type="SAM" id="MobiDB-lite"/>
    </source>
</evidence>
<dbReference type="PANTHER" id="PTHR33198">
    <property type="entry name" value="ANK_REP_REGION DOMAIN-CONTAINING PROTEIN-RELATED"/>
    <property type="match status" value="1"/>
</dbReference>
<keyword evidence="5" id="KW-1185">Reference proteome</keyword>
<name>A0AAW0N9H6_9GOBI</name>
<reference evidence="5" key="1">
    <citation type="submission" date="2024-04" db="EMBL/GenBank/DDBJ databases">
        <title>Salinicola lusitanus LLJ914,a marine bacterium isolated from the Okinawa Trough.</title>
        <authorList>
            <person name="Li J."/>
        </authorList>
    </citation>
    <scope>NUCLEOTIDE SEQUENCE [LARGE SCALE GENOMIC DNA]</scope>
</reference>
<evidence type="ECO:0000259" key="3">
    <source>
        <dbReference type="PROSITE" id="PS50175"/>
    </source>
</evidence>
<dbReference type="PANTHER" id="PTHR33198:SF20">
    <property type="entry name" value="RETROTRANSPOSON GAG DOMAIN-CONTAINING PROTEIN"/>
    <property type="match status" value="1"/>
</dbReference>
<dbReference type="EMBL" id="JBBPFD010000018">
    <property type="protein sequence ID" value="KAK7888802.1"/>
    <property type="molecule type" value="Genomic_DNA"/>
</dbReference>
<evidence type="ECO:0000313" key="4">
    <source>
        <dbReference type="EMBL" id="KAK7888802.1"/>
    </source>
</evidence>
<evidence type="ECO:0000313" key="5">
    <source>
        <dbReference type="Proteomes" id="UP001460270"/>
    </source>
</evidence>
<dbReference type="InterPro" id="IPR021109">
    <property type="entry name" value="Peptidase_aspartic_dom_sf"/>
</dbReference>
<dbReference type="InterPro" id="IPR001995">
    <property type="entry name" value="Peptidase_A2_cat"/>
</dbReference>